<evidence type="ECO:0000313" key="1">
    <source>
        <dbReference type="EMBL" id="KAH8695032.1"/>
    </source>
</evidence>
<proteinExistence type="predicted"/>
<reference evidence="1" key="1">
    <citation type="submission" date="2021-12" db="EMBL/GenBank/DDBJ databases">
        <title>Convergent genome expansion in fungi linked to evolution of root-endophyte symbiosis.</title>
        <authorList>
            <consortium name="DOE Joint Genome Institute"/>
            <person name="Ke Y.-H."/>
            <person name="Bonito G."/>
            <person name="Liao H.-L."/>
            <person name="Looney B."/>
            <person name="Rojas-Flechas A."/>
            <person name="Nash J."/>
            <person name="Hameed K."/>
            <person name="Schadt C."/>
            <person name="Martin F."/>
            <person name="Crous P.W."/>
            <person name="Miettinen O."/>
            <person name="Magnuson J.K."/>
            <person name="Labbe J."/>
            <person name="Jacobson D."/>
            <person name="Doktycz M.J."/>
            <person name="Veneault-Fourrey C."/>
            <person name="Kuo A."/>
            <person name="Mondo S."/>
            <person name="Calhoun S."/>
            <person name="Riley R."/>
            <person name="Ohm R."/>
            <person name="LaButti K."/>
            <person name="Andreopoulos B."/>
            <person name="Pangilinan J."/>
            <person name="Nolan M."/>
            <person name="Tritt A."/>
            <person name="Clum A."/>
            <person name="Lipzen A."/>
            <person name="Daum C."/>
            <person name="Barry K."/>
            <person name="Grigoriev I.V."/>
            <person name="Vilgalys R."/>
        </authorList>
    </citation>
    <scope>NUCLEOTIDE SEQUENCE</scope>
    <source>
        <strain evidence="1">PMI_201</strain>
    </source>
</reference>
<name>A0AAD4KMH8_9EURO</name>
<dbReference type="GeneID" id="70246766"/>
<dbReference type="RefSeq" id="XP_046070174.1">
    <property type="nucleotide sequence ID" value="XM_046216479.1"/>
</dbReference>
<evidence type="ECO:0000313" key="2">
    <source>
        <dbReference type="Proteomes" id="UP001201262"/>
    </source>
</evidence>
<dbReference type="Proteomes" id="UP001201262">
    <property type="component" value="Unassembled WGS sequence"/>
</dbReference>
<accession>A0AAD4KMH8</accession>
<protein>
    <submittedName>
        <fullName evidence="1">Uncharacterized protein</fullName>
    </submittedName>
</protein>
<dbReference type="AlphaFoldDB" id="A0AAD4KMH8"/>
<keyword evidence="2" id="KW-1185">Reference proteome</keyword>
<comment type="caution">
    <text evidence="1">The sequence shown here is derived from an EMBL/GenBank/DDBJ whole genome shotgun (WGS) entry which is preliminary data.</text>
</comment>
<dbReference type="EMBL" id="JAJTJA010000008">
    <property type="protein sequence ID" value="KAH8695032.1"/>
    <property type="molecule type" value="Genomic_DNA"/>
</dbReference>
<gene>
    <name evidence="1" type="ORF">BGW36DRAFT_381968</name>
</gene>
<organism evidence="1 2">
    <name type="scientific">Talaromyces proteolyticus</name>
    <dbReference type="NCBI Taxonomy" id="1131652"/>
    <lineage>
        <taxon>Eukaryota</taxon>
        <taxon>Fungi</taxon>
        <taxon>Dikarya</taxon>
        <taxon>Ascomycota</taxon>
        <taxon>Pezizomycotina</taxon>
        <taxon>Eurotiomycetes</taxon>
        <taxon>Eurotiomycetidae</taxon>
        <taxon>Eurotiales</taxon>
        <taxon>Trichocomaceae</taxon>
        <taxon>Talaromyces</taxon>
        <taxon>Talaromyces sect. Bacilispori</taxon>
    </lineage>
</organism>
<sequence>MTQPWQTAISLPRLRTIRGQDFLFMYHGDNIMTHWAALHSYKYQPLPHALKPKTEYLYQNRDPNTLWWRVTTNHLSMKKVVRTGSAKKIRKVFREVLKQQGYDAYGRPLAQEHLPEGARLRSKPLRGTLEIRVEPSAITQRESNMKSQMMGLLSRTNRAISDMASAWEKHVPAK</sequence>